<comment type="caution">
    <text evidence="1">The sequence shown here is derived from an EMBL/GenBank/DDBJ whole genome shotgun (WGS) entry which is preliminary data.</text>
</comment>
<reference evidence="1" key="1">
    <citation type="submission" date="2023-07" db="EMBL/GenBank/DDBJ databases">
        <title>The genome sequence of Rhodocytophaga aerolata KACC 12507.</title>
        <authorList>
            <person name="Zhang X."/>
        </authorList>
    </citation>
    <scope>NUCLEOTIDE SEQUENCE</scope>
    <source>
        <strain evidence="1">KACC 12507</strain>
    </source>
</reference>
<dbReference type="EMBL" id="JAUKPO010000002">
    <property type="protein sequence ID" value="MDO1445960.1"/>
    <property type="molecule type" value="Genomic_DNA"/>
</dbReference>
<protein>
    <recommendedName>
        <fullName evidence="3">DUF5615 domain-containing protein</fullName>
    </recommendedName>
</protein>
<gene>
    <name evidence="1" type="ORF">Q0590_06835</name>
</gene>
<accession>A0ABT8R5L2</accession>
<dbReference type="RefSeq" id="WP_302036756.1">
    <property type="nucleotide sequence ID" value="NZ_JAUKPO010000002.1"/>
</dbReference>
<sequence>MKILLDENLPKRLKKDFPAHDIYTIWEKAWNGKKNGELMALLKADEFQILMTFDKNLPFQQNFDKYPITVFVLDAADNTYTTLKELVPLINKEMRKDLMPGPIVIKQD</sequence>
<evidence type="ECO:0008006" key="3">
    <source>
        <dbReference type="Google" id="ProtNLM"/>
    </source>
</evidence>
<evidence type="ECO:0000313" key="1">
    <source>
        <dbReference type="EMBL" id="MDO1445960.1"/>
    </source>
</evidence>
<proteinExistence type="predicted"/>
<evidence type="ECO:0000313" key="2">
    <source>
        <dbReference type="Proteomes" id="UP001168528"/>
    </source>
</evidence>
<keyword evidence="2" id="KW-1185">Reference proteome</keyword>
<dbReference type="Proteomes" id="UP001168528">
    <property type="component" value="Unassembled WGS sequence"/>
</dbReference>
<name>A0ABT8R5L2_9BACT</name>
<organism evidence="1 2">
    <name type="scientific">Rhodocytophaga aerolata</name>
    <dbReference type="NCBI Taxonomy" id="455078"/>
    <lineage>
        <taxon>Bacteria</taxon>
        <taxon>Pseudomonadati</taxon>
        <taxon>Bacteroidota</taxon>
        <taxon>Cytophagia</taxon>
        <taxon>Cytophagales</taxon>
        <taxon>Rhodocytophagaceae</taxon>
        <taxon>Rhodocytophaga</taxon>
    </lineage>
</organism>